<evidence type="ECO:0000256" key="1">
    <source>
        <dbReference type="ARBA" id="ARBA00004651"/>
    </source>
</evidence>
<feature type="domain" description="Citrate transporter-like" evidence="9">
    <location>
        <begin position="21"/>
        <end position="375"/>
    </location>
</feature>
<dbReference type="PANTHER" id="PTHR43568:SF1">
    <property type="entry name" value="P PROTEIN"/>
    <property type="match status" value="1"/>
</dbReference>
<dbReference type="KEGG" id="grc:GI584_13985"/>
<protein>
    <recommendedName>
        <fullName evidence="9">Citrate transporter-like domain-containing protein</fullName>
    </recommendedName>
</protein>
<comment type="subcellular location">
    <subcellularLocation>
        <location evidence="1">Cell membrane</location>
        <topology evidence="1">Multi-pass membrane protein</topology>
    </subcellularLocation>
</comment>
<evidence type="ECO:0000256" key="8">
    <source>
        <dbReference type="SAM" id="Phobius"/>
    </source>
</evidence>
<dbReference type="RefSeq" id="WP_153791574.1">
    <property type="nucleotide sequence ID" value="NZ_CP045915.1"/>
</dbReference>
<dbReference type="Proteomes" id="UP000339690">
    <property type="component" value="Chromosome"/>
</dbReference>
<feature type="transmembrane region" description="Helical" evidence="8">
    <location>
        <begin position="323"/>
        <end position="348"/>
    </location>
</feature>
<dbReference type="Pfam" id="PF03600">
    <property type="entry name" value="CitMHS"/>
    <property type="match status" value="1"/>
</dbReference>
<evidence type="ECO:0000313" key="11">
    <source>
        <dbReference type="Proteomes" id="UP000339690"/>
    </source>
</evidence>
<feature type="transmembrane region" description="Helical" evidence="8">
    <location>
        <begin position="62"/>
        <end position="90"/>
    </location>
</feature>
<sequence>MNERRRSMSVTIAIAVFIISYIFIMSEKINRALVALAGGVLLLLTGVYGWEDAVTSYIDWHTVALLFAMMVLVAITKKTGVFSYIAIWLAKVVNGQPIPLMVGIGFLTAVGSALLDNVTTVLLFVPVILTLTNLLQLPSLPYLITIILTANIGGTATLIGDPPNIMIGQAVPHLTFISFLQHTAPIAALLFVLVMIILCFLFRKQLKKIDDNRIQELMKMEEASYLVKSPLLYQSLSILTLTITGFLLHPVFHIDLTIIALCGAILLLVISEKEVEAEAVFQQVEWVTLFFFIGLFMLVGGLEEVGVIDELARSIMWLTEGDMTYTALLLLWVSGIFSGIVDNIPFVAAMIPVIKEFETYGMANLDPLWWSLALGACLGGNGTLIGASANVVVAGLAEAQNKKIAFVKFMLYGIPVVILSLIIATIYIYFRYLLPFQQPL</sequence>
<evidence type="ECO:0000256" key="5">
    <source>
        <dbReference type="ARBA" id="ARBA00022692"/>
    </source>
</evidence>
<proteinExistence type="inferred from homology"/>
<keyword evidence="5 8" id="KW-0812">Transmembrane</keyword>
<dbReference type="GO" id="GO:0015105">
    <property type="term" value="F:arsenite transmembrane transporter activity"/>
    <property type="evidence" value="ECO:0007669"/>
    <property type="project" value="InterPro"/>
</dbReference>
<keyword evidence="6 8" id="KW-1133">Transmembrane helix</keyword>
<keyword evidence="7 8" id="KW-0472">Membrane</keyword>
<organism evidence="10 11">
    <name type="scientific">Gracilibacillus salitolerans</name>
    <dbReference type="NCBI Taxonomy" id="2663022"/>
    <lineage>
        <taxon>Bacteria</taxon>
        <taxon>Bacillati</taxon>
        <taxon>Bacillota</taxon>
        <taxon>Bacilli</taxon>
        <taxon>Bacillales</taxon>
        <taxon>Bacillaceae</taxon>
        <taxon>Gracilibacillus</taxon>
    </lineage>
</organism>
<feature type="transmembrane region" description="Helical" evidence="8">
    <location>
        <begin position="283"/>
        <end position="302"/>
    </location>
</feature>
<dbReference type="InterPro" id="IPR051475">
    <property type="entry name" value="Diverse_Ion_Transporter"/>
</dbReference>
<feature type="transmembrane region" description="Helical" evidence="8">
    <location>
        <begin position="102"/>
        <end position="128"/>
    </location>
</feature>
<reference evidence="10 11" key="1">
    <citation type="submission" date="2019-11" db="EMBL/GenBank/DDBJ databases">
        <title>Gracilibacillus salitolerans sp. nov., a moderate halophile isolated from a saline soil in northwest China.</title>
        <authorList>
            <person name="Gan L."/>
        </authorList>
    </citation>
    <scope>NUCLEOTIDE SEQUENCE [LARGE SCALE GENOMIC DNA]</scope>
    <source>
        <strain evidence="10 11">SCU50</strain>
    </source>
</reference>
<keyword evidence="4" id="KW-1003">Cell membrane</keyword>
<feature type="transmembrane region" description="Helical" evidence="8">
    <location>
        <begin position="32"/>
        <end position="50"/>
    </location>
</feature>
<keyword evidence="11" id="KW-1185">Reference proteome</keyword>
<dbReference type="PRINTS" id="PR00758">
    <property type="entry name" value="ARSENICPUMP"/>
</dbReference>
<dbReference type="GO" id="GO:0005886">
    <property type="term" value="C:plasma membrane"/>
    <property type="evidence" value="ECO:0007669"/>
    <property type="project" value="UniProtKB-SubCell"/>
</dbReference>
<evidence type="ECO:0000256" key="7">
    <source>
        <dbReference type="ARBA" id="ARBA00023136"/>
    </source>
</evidence>
<evidence type="ECO:0000256" key="3">
    <source>
        <dbReference type="ARBA" id="ARBA00022448"/>
    </source>
</evidence>
<feature type="transmembrane region" description="Helical" evidence="8">
    <location>
        <begin position="368"/>
        <end position="397"/>
    </location>
</feature>
<dbReference type="CDD" id="cd01116">
    <property type="entry name" value="P_permease"/>
    <property type="match status" value="1"/>
</dbReference>
<keyword evidence="3" id="KW-0813">Transport</keyword>
<dbReference type="AlphaFoldDB" id="A0A5Q2TJH9"/>
<dbReference type="EMBL" id="CP045915">
    <property type="protein sequence ID" value="QGH35084.1"/>
    <property type="molecule type" value="Genomic_DNA"/>
</dbReference>
<evidence type="ECO:0000259" key="9">
    <source>
        <dbReference type="Pfam" id="PF03600"/>
    </source>
</evidence>
<name>A0A5Q2TJH9_9BACI</name>
<comment type="similarity">
    <text evidence="2">Belongs to the CitM (TC 2.A.11) transporter family.</text>
</comment>
<feature type="transmembrane region" description="Helical" evidence="8">
    <location>
        <begin position="238"/>
        <end position="271"/>
    </location>
</feature>
<feature type="transmembrane region" description="Helical" evidence="8">
    <location>
        <begin position="179"/>
        <end position="202"/>
    </location>
</feature>
<accession>A0A5Q2TJH9</accession>
<dbReference type="InterPro" id="IPR004680">
    <property type="entry name" value="Cit_transptr-like_dom"/>
</dbReference>
<evidence type="ECO:0000256" key="2">
    <source>
        <dbReference type="ARBA" id="ARBA00009843"/>
    </source>
</evidence>
<gene>
    <name evidence="10" type="ORF">GI584_13985</name>
</gene>
<evidence type="ECO:0000256" key="4">
    <source>
        <dbReference type="ARBA" id="ARBA00022475"/>
    </source>
</evidence>
<dbReference type="InterPro" id="IPR000802">
    <property type="entry name" value="Arsenical_pump_ArsB"/>
</dbReference>
<feature type="transmembrane region" description="Helical" evidence="8">
    <location>
        <begin position="140"/>
        <end position="159"/>
    </location>
</feature>
<evidence type="ECO:0000256" key="6">
    <source>
        <dbReference type="ARBA" id="ARBA00022989"/>
    </source>
</evidence>
<evidence type="ECO:0000313" key="10">
    <source>
        <dbReference type="EMBL" id="QGH35084.1"/>
    </source>
</evidence>
<feature type="transmembrane region" description="Helical" evidence="8">
    <location>
        <begin position="7"/>
        <end position="26"/>
    </location>
</feature>
<dbReference type="PANTHER" id="PTHR43568">
    <property type="entry name" value="P PROTEIN"/>
    <property type="match status" value="1"/>
</dbReference>
<feature type="transmembrane region" description="Helical" evidence="8">
    <location>
        <begin position="409"/>
        <end position="430"/>
    </location>
</feature>